<dbReference type="EMBL" id="ABGD02000030">
    <property type="protein sequence ID" value="EDS09409.1"/>
    <property type="molecule type" value="Genomic_DNA"/>
</dbReference>
<keyword evidence="2" id="KW-1185">Reference proteome</keyword>
<dbReference type="HOGENOM" id="CLU_3211635_0_0_9"/>
<evidence type="ECO:0000313" key="1">
    <source>
        <dbReference type="EMBL" id="EDS09409.1"/>
    </source>
</evidence>
<protein>
    <submittedName>
        <fullName evidence="1">Uncharacterized protein</fullName>
    </submittedName>
</protein>
<dbReference type="AlphaFoldDB" id="B0PGM9"/>
<organism evidence="1 2">
    <name type="scientific">Anaerotruncus colihominis DSM 17241</name>
    <dbReference type="NCBI Taxonomy" id="445972"/>
    <lineage>
        <taxon>Bacteria</taxon>
        <taxon>Bacillati</taxon>
        <taxon>Bacillota</taxon>
        <taxon>Clostridia</taxon>
        <taxon>Eubacteriales</taxon>
        <taxon>Oscillospiraceae</taxon>
        <taxon>Anaerotruncus</taxon>
    </lineage>
</organism>
<evidence type="ECO:0000313" key="2">
    <source>
        <dbReference type="Proteomes" id="UP000003803"/>
    </source>
</evidence>
<reference evidence="1" key="1">
    <citation type="submission" date="2007-11" db="EMBL/GenBank/DDBJ databases">
        <authorList>
            <person name="Fulton L."/>
            <person name="Clifton S."/>
            <person name="Fulton B."/>
            <person name="Xu J."/>
            <person name="Minx P."/>
            <person name="Pepin K.H."/>
            <person name="Johnson M."/>
            <person name="Thiruvilangam P."/>
            <person name="Bhonagiri V."/>
            <person name="Nash W.E."/>
            <person name="Mardis E.R."/>
            <person name="Wilson R.K."/>
        </authorList>
    </citation>
    <scope>NUCLEOTIDE SEQUENCE [LARGE SCALE GENOMIC DNA]</scope>
    <source>
        <strain evidence="1">DSM 17241</strain>
    </source>
</reference>
<sequence length="44" mass="5162">MCAASFVSNTQYPNFRPIATPNRNYFQKVIICGQDFIFVLRSRF</sequence>
<comment type="caution">
    <text evidence="1">The sequence shown here is derived from an EMBL/GenBank/DDBJ whole genome shotgun (WGS) entry which is preliminary data.</text>
</comment>
<accession>B0PGM9</accession>
<name>B0PGM9_9FIRM</name>
<gene>
    <name evidence="1" type="ORF">ANACOL_04183</name>
</gene>
<reference evidence="1" key="2">
    <citation type="submission" date="2013-09" db="EMBL/GenBank/DDBJ databases">
        <title>Draft genome sequence of Anaerotruncus colihominis(DSM 17241).</title>
        <authorList>
            <person name="Sudarsanam P."/>
            <person name="Ley R."/>
            <person name="Guruge J."/>
            <person name="Turnbaugh P.J."/>
            <person name="Mahowald M."/>
            <person name="Liep D."/>
            <person name="Gordon J."/>
        </authorList>
    </citation>
    <scope>NUCLEOTIDE SEQUENCE</scope>
    <source>
        <strain evidence="1">DSM 17241</strain>
    </source>
</reference>
<proteinExistence type="predicted"/>
<dbReference type="Proteomes" id="UP000003803">
    <property type="component" value="Unassembled WGS sequence"/>
</dbReference>